<sequence>MNNLRFSSVVRGIEISTLTGNVYLKNCKVSGGKYMLEEDHGYFTTDSAFTIFVNKMISLVNCSVSGYEMPVILQSQDLIIKDLIFFNS</sequence>
<evidence type="ECO:0000313" key="1">
    <source>
        <dbReference type="EMBL" id="RBQ22976.1"/>
    </source>
</evidence>
<name>A0A366M9W1_9EURY</name>
<dbReference type="EMBL" id="NIZT01000030">
    <property type="protein sequence ID" value="RBQ22976.1"/>
    <property type="molecule type" value="Genomic_DNA"/>
</dbReference>
<protein>
    <submittedName>
        <fullName evidence="1">Uncharacterized protein</fullName>
    </submittedName>
</protein>
<gene>
    <name evidence="1" type="ORF">ALNOE001_12360</name>
</gene>
<evidence type="ECO:0000313" key="2">
    <source>
        <dbReference type="Proteomes" id="UP000253099"/>
    </source>
</evidence>
<dbReference type="Proteomes" id="UP000253099">
    <property type="component" value="Unassembled WGS sequence"/>
</dbReference>
<dbReference type="AlphaFoldDB" id="A0A366M9W1"/>
<keyword evidence="2" id="KW-1185">Reference proteome</keyword>
<reference evidence="1 2" key="1">
    <citation type="submission" date="2018-06" db="EMBL/GenBank/DDBJ databases">
        <title>Genomic insight into two independent archaeal endosymbiosis events.</title>
        <authorList>
            <person name="Lind A.E."/>
            <person name="Lewis W.H."/>
            <person name="Spang A."/>
            <person name="Guy L."/>
            <person name="Embley M.T."/>
            <person name="Ettema T.J.G."/>
        </authorList>
    </citation>
    <scope>NUCLEOTIDE SEQUENCE [LARGE SCALE GENOMIC DNA]</scope>
    <source>
        <strain evidence="1">NOE</strain>
    </source>
</reference>
<proteinExistence type="predicted"/>
<organism evidence="1 2">
    <name type="scientific">Candidatus Methanobinarius endosymbioticus</name>
    <dbReference type="NCBI Taxonomy" id="2006182"/>
    <lineage>
        <taxon>Archaea</taxon>
        <taxon>Methanobacteriati</taxon>
        <taxon>Methanobacteriota</taxon>
        <taxon>Methanomada group</taxon>
        <taxon>Methanobacteria</taxon>
        <taxon>Methanobacteriales</taxon>
        <taxon>Methanobacteriaceae</taxon>
        <taxon>Candidatus Methanobinarius</taxon>
    </lineage>
</organism>
<accession>A0A366M9W1</accession>
<comment type="caution">
    <text evidence="1">The sequence shown here is derived from an EMBL/GenBank/DDBJ whole genome shotgun (WGS) entry which is preliminary data.</text>
</comment>